<dbReference type="PANTHER" id="PTHR33993:SF5">
    <property type="entry name" value="GLYOXALASE"/>
    <property type="match status" value="1"/>
</dbReference>
<dbReference type="InterPro" id="IPR004360">
    <property type="entry name" value="Glyas_Fos-R_dOase_dom"/>
</dbReference>
<dbReference type="CDD" id="cd06587">
    <property type="entry name" value="VOC"/>
    <property type="match status" value="1"/>
</dbReference>
<protein>
    <submittedName>
        <fullName evidence="2">Putative enzyme related to lactoylglutathione lyase</fullName>
    </submittedName>
</protein>
<dbReference type="InterPro" id="IPR037523">
    <property type="entry name" value="VOC_core"/>
</dbReference>
<dbReference type="SUPFAM" id="SSF54593">
    <property type="entry name" value="Glyoxalase/Bleomycin resistance protein/Dihydroxybiphenyl dioxygenase"/>
    <property type="match status" value="1"/>
</dbReference>
<dbReference type="Proteomes" id="UP000552757">
    <property type="component" value="Unassembled WGS sequence"/>
</dbReference>
<dbReference type="EMBL" id="JACIEB010000003">
    <property type="protein sequence ID" value="MBB3981797.1"/>
    <property type="molecule type" value="Genomic_DNA"/>
</dbReference>
<dbReference type="PANTHER" id="PTHR33993">
    <property type="entry name" value="GLYOXALASE-RELATED"/>
    <property type="match status" value="1"/>
</dbReference>
<dbReference type="PROSITE" id="PS51819">
    <property type="entry name" value="VOC"/>
    <property type="match status" value="1"/>
</dbReference>
<comment type="caution">
    <text evidence="2">The sequence shown here is derived from an EMBL/GenBank/DDBJ whole genome shotgun (WGS) entry which is preliminary data.</text>
</comment>
<accession>A0A7W6GNR2</accession>
<keyword evidence="3" id="KW-1185">Reference proteome</keyword>
<name>A0A7W6GNR2_9SPHN</name>
<proteinExistence type="predicted"/>
<dbReference type="InterPro" id="IPR029068">
    <property type="entry name" value="Glyas_Bleomycin-R_OHBP_Dase"/>
</dbReference>
<dbReference type="InterPro" id="IPR052164">
    <property type="entry name" value="Anthracycline_SecMetBiosynth"/>
</dbReference>
<sequence>MPVLGMGGLFFRSRDPDALAHWYRTYLGVGAGCVADPSAQPNEWVWATIGGPMVFQPFKADSDYFAADKAFMLNFRVSDLDGLLDGLRATGIEIITKAEWDHPDVGRFARIHDPEGNAIELWEPPAPPAQGE</sequence>
<dbReference type="RefSeq" id="WP_183954915.1">
    <property type="nucleotide sequence ID" value="NZ_JACIEB010000003.1"/>
</dbReference>
<organism evidence="2 3">
    <name type="scientific">Sphingobium fontiphilum</name>
    <dbReference type="NCBI Taxonomy" id="944425"/>
    <lineage>
        <taxon>Bacteria</taxon>
        <taxon>Pseudomonadati</taxon>
        <taxon>Pseudomonadota</taxon>
        <taxon>Alphaproteobacteria</taxon>
        <taxon>Sphingomonadales</taxon>
        <taxon>Sphingomonadaceae</taxon>
        <taxon>Sphingobium</taxon>
    </lineage>
</organism>
<evidence type="ECO:0000313" key="3">
    <source>
        <dbReference type="Proteomes" id="UP000552757"/>
    </source>
</evidence>
<dbReference type="Gene3D" id="3.10.180.10">
    <property type="entry name" value="2,3-Dihydroxybiphenyl 1,2-Dioxygenase, domain 1"/>
    <property type="match status" value="1"/>
</dbReference>
<gene>
    <name evidence="2" type="ORF">GGR44_001456</name>
</gene>
<dbReference type="AlphaFoldDB" id="A0A7W6GNR2"/>
<reference evidence="2 3" key="1">
    <citation type="submission" date="2020-08" db="EMBL/GenBank/DDBJ databases">
        <title>Genomic Encyclopedia of Type Strains, Phase IV (KMG-IV): sequencing the most valuable type-strain genomes for metagenomic binning, comparative biology and taxonomic classification.</title>
        <authorList>
            <person name="Goeker M."/>
        </authorList>
    </citation>
    <scope>NUCLEOTIDE SEQUENCE [LARGE SCALE GENOMIC DNA]</scope>
    <source>
        <strain evidence="2 3">DSM 29348</strain>
    </source>
</reference>
<feature type="domain" description="VOC" evidence="1">
    <location>
        <begin position="5"/>
        <end position="124"/>
    </location>
</feature>
<keyword evidence="2" id="KW-0456">Lyase</keyword>
<evidence type="ECO:0000313" key="2">
    <source>
        <dbReference type="EMBL" id="MBB3981797.1"/>
    </source>
</evidence>
<dbReference type="GO" id="GO:0016829">
    <property type="term" value="F:lyase activity"/>
    <property type="evidence" value="ECO:0007669"/>
    <property type="project" value="UniProtKB-KW"/>
</dbReference>
<dbReference type="Pfam" id="PF00903">
    <property type="entry name" value="Glyoxalase"/>
    <property type="match status" value="1"/>
</dbReference>
<evidence type="ECO:0000259" key="1">
    <source>
        <dbReference type="PROSITE" id="PS51819"/>
    </source>
</evidence>